<dbReference type="OrthoDB" id="2313602at2"/>
<dbReference type="AlphaFoldDB" id="A0A423PSJ5"/>
<dbReference type="PANTHER" id="PTHR38011">
    <property type="entry name" value="DIHYDROFOLATE REDUCTASE FAMILY PROTEIN (AFU_ORTHOLOGUE AFUA_8G06820)"/>
    <property type="match status" value="1"/>
</dbReference>
<evidence type="ECO:0000313" key="6">
    <source>
        <dbReference type="Proteomes" id="UP000285123"/>
    </source>
</evidence>
<comment type="caution">
    <text evidence="5">The sequence shown here is derived from an EMBL/GenBank/DDBJ whole genome shotgun (WGS) entry which is preliminary data.</text>
</comment>
<keyword evidence="2" id="KW-0521">NADP</keyword>
<sequence>MTAIDIDYAWRSLRDACTGRGDGMTPAVTIDADGRWRADGAVEPEAATLLDTLAPITRAGTVVGQLGQSLDGRIATITGASHYVTGAASRTHLHRLRALVDAVVVGAGTAQADDPRLTVRHVDGADPVRVVLDPNARVGPDRLLFTDGAAPTLHVVAQGRRACRGPGVETVAVAPDAAGAVAPATLLAALSARGLRRVLVEGGGLTVSRFLAAGLLDRLHVVVAPMVIGSGRPAVTLAEIETLDAALRPPCRTHTLDADTLFDLDLGRPG</sequence>
<dbReference type="Gene3D" id="3.40.430.10">
    <property type="entry name" value="Dihydrofolate Reductase, subunit A"/>
    <property type="match status" value="1"/>
</dbReference>
<comment type="pathway">
    <text evidence="1">Cofactor biosynthesis; riboflavin biosynthesis.</text>
</comment>
<proteinExistence type="predicted"/>
<accession>A0A423PSJ5</accession>
<evidence type="ECO:0000313" key="5">
    <source>
        <dbReference type="EMBL" id="ROO28580.1"/>
    </source>
</evidence>
<evidence type="ECO:0000256" key="1">
    <source>
        <dbReference type="ARBA" id="ARBA00005104"/>
    </source>
</evidence>
<dbReference type="GO" id="GO:0008703">
    <property type="term" value="F:5-amino-6-(5-phosphoribosylamino)uracil reductase activity"/>
    <property type="evidence" value="ECO:0007669"/>
    <property type="project" value="InterPro"/>
</dbReference>
<reference evidence="5 6" key="1">
    <citation type="submission" date="2013-10" db="EMBL/GenBank/DDBJ databases">
        <title>Salinisphaera halophila YIM 95161 Genome Sequencing.</title>
        <authorList>
            <person name="Lai Q."/>
            <person name="Li C."/>
            <person name="Shao Z."/>
        </authorList>
    </citation>
    <scope>NUCLEOTIDE SEQUENCE [LARGE SCALE GENOMIC DNA]</scope>
    <source>
        <strain evidence="5 6">YIM 95161</strain>
    </source>
</reference>
<keyword evidence="3" id="KW-0560">Oxidoreductase</keyword>
<organism evidence="5 6">
    <name type="scientific">Salinisphaera orenii YIM 95161</name>
    <dbReference type="NCBI Taxonomy" id="1051139"/>
    <lineage>
        <taxon>Bacteria</taxon>
        <taxon>Pseudomonadati</taxon>
        <taxon>Pseudomonadota</taxon>
        <taxon>Gammaproteobacteria</taxon>
        <taxon>Salinisphaerales</taxon>
        <taxon>Salinisphaeraceae</taxon>
        <taxon>Salinisphaera</taxon>
    </lineage>
</organism>
<evidence type="ECO:0000256" key="3">
    <source>
        <dbReference type="ARBA" id="ARBA00023002"/>
    </source>
</evidence>
<dbReference type="EMBL" id="AYKF01000086">
    <property type="protein sequence ID" value="ROO28580.1"/>
    <property type="molecule type" value="Genomic_DNA"/>
</dbReference>
<name>A0A423PSJ5_9GAMM</name>
<dbReference type="InterPro" id="IPR024072">
    <property type="entry name" value="DHFR-like_dom_sf"/>
</dbReference>
<protein>
    <submittedName>
        <fullName evidence="5">Deaminase</fullName>
    </submittedName>
</protein>
<dbReference type="InterPro" id="IPR002734">
    <property type="entry name" value="RibDG_C"/>
</dbReference>
<evidence type="ECO:0000256" key="2">
    <source>
        <dbReference type="ARBA" id="ARBA00022857"/>
    </source>
</evidence>
<feature type="domain" description="Bacterial bifunctional deaminase-reductase C-terminal" evidence="4">
    <location>
        <begin position="62"/>
        <end position="242"/>
    </location>
</feature>
<dbReference type="SUPFAM" id="SSF53597">
    <property type="entry name" value="Dihydrofolate reductase-like"/>
    <property type="match status" value="1"/>
</dbReference>
<gene>
    <name evidence="5" type="ORF">SAHL_10055</name>
</gene>
<dbReference type="Pfam" id="PF01872">
    <property type="entry name" value="RibD_C"/>
    <property type="match status" value="1"/>
</dbReference>
<dbReference type="Proteomes" id="UP000285123">
    <property type="component" value="Unassembled WGS sequence"/>
</dbReference>
<dbReference type="InterPro" id="IPR050765">
    <property type="entry name" value="Riboflavin_Biosynth_HTPR"/>
</dbReference>
<dbReference type="GO" id="GO:0009231">
    <property type="term" value="P:riboflavin biosynthetic process"/>
    <property type="evidence" value="ECO:0007669"/>
    <property type="project" value="InterPro"/>
</dbReference>
<dbReference type="PANTHER" id="PTHR38011:SF7">
    <property type="entry name" value="2,5-DIAMINO-6-RIBOSYLAMINO-4(3H)-PYRIMIDINONE 5'-PHOSPHATE REDUCTASE"/>
    <property type="match status" value="1"/>
</dbReference>
<evidence type="ECO:0000259" key="4">
    <source>
        <dbReference type="Pfam" id="PF01872"/>
    </source>
</evidence>